<keyword evidence="3" id="KW-1185">Reference proteome</keyword>
<sequence>MLNDLRSLFASIGQFRAKLKRINLRILEIFCGYGGSARQSASVQFWAPVRSAGAAEFSPTPQRRNPRRSLSTVNHKKPIVKAMLKLASAVWSLVSSRHFISLPIIGSEEMPWWTFDPASAKLAG</sequence>
<feature type="region of interest" description="Disordered" evidence="1">
    <location>
        <begin position="53"/>
        <end position="72"/>
    </location>
</feature>
<dbReference type="OrthoDB" id="9940738at2"/>
<reference evidence="2 3" key="2">
    <citation type="journal article" date="2001" name="Science">
        <title>Genome sequence of the plant pathogen and biotechnology agent Agrobacterium tumefaciens C58.</title>
        <authorList>
            <person name="Goodner B."/>
            <person name="Hinkle G."/>
            <person name="Gattung S."/>
            <person name="Miller N."/>
            <person name="Blanchard M."/>
            <person name="Qurollo B."/>
            <person name="Goldman B.S."/>
            <person name="Cao Y."/>
            <person name="Askenazi M."/>
            <person name="Halling C."/>
            <person name="Mullin L."/>
            <person name="Houmiel K."/>
            <person name="Gordon J."/>
            <person name="Vaudin M."/>
            <person name="Iartchouk O."/>
            <person name="Epp A."/>
            <person name="Liu F."/>
            <person name="Wollam C."/>
            <person name="Allinger M."/>
            <person name="Doughty D."/>
            <person name="Scott C."/>
            <person name="Lappas C."/>
            <person name="Markelz B."/>
            <person name="Flanagan C."/>
            <person name="Crowell C."/>
            <person name="Gurson J."/>
            <person name="Lomo C."/>
            <person name="Sear C."/>
            <person name="Strub G."/>
            <person name="Cielo C."/>
            <person name="Slater S."/>
        </authorList>
    </citation>
    <scope>NUCLEOTIDE SEQUENCE [LARGE SCALE GENOMIC DNA]</scope>
    <source>
        <strain evidence="3">C58 / ATCC 33970</strain>
    </source>
</reference>
<dbReference type="Proteomes" id="UP000000813">
    <property type="component" value="Chromosome linear"/>
</dbReference>
<reference evidence="2 3" key="1">
    <citation type="journal article" date="2001" name="Science">
        <title>The genome of the natural genetic engineer Agrobacterium tumefaciens C58.</title>
        <authorList>
            <person name="Wood D.W."/>
            <person name="Setubal J.C."/>
            <person name="Kaul R."/>
            <person name="Monks D.E."/>
            <person name="Kitajima J.P."/>
            <person name="Okura V.K."/>
            <person name="Zhou Y."/>
            <person name="Chen L."/>
            <person name="Wood G.E."/>
            <person name="Almeida N.F.Jr."/>
            <person name="Woo L."/>
            <person name="Chen Y."/>
            <person name="Paulsen I.T."/>
            <person name="Eisen J.A."/>
            <person name="Karp P.D."/>
            <person name="Bovee D.Sr."/>
            <person name="Chapman P."/>
            <person name="Clendenning J."/>
            <person name="Deatherage G."/>
            <person name="Gillet W."/>
            <person name="Grant C."/>
            <person name="Kutyavin T."/>
            <person name="Levy R."/>
            <person name="Li M.J."/>
            <person name="McClelland E."/>
            <person name="Palmieri A."/>
            <person name="Raymond C."/>
            <person name="Rouse G."/>
            <person name="Saenphimmachak C."/>
            <person name="Wu Z."/>
            <person name="Romero P."/>
            <person name="Gordon D."/>
            <person name="Zhang S."/>
            <person name="Yoo H."/>
            <person name="Tao Y."/>
            <person name="Biddle P."/>
            <person name="Jung M."/>
            <person name="Krespan W."/>
            <person name="Perry M."/>
            <person name="Gordon-Kamm B."/>
            <person name="Liao L."/>
            <person name="Kim S."/>
            <person name="Hendrick C."/>
            <person name="Zhao Z.Y."/>
            <person name="Dolan M."/>
            <person name="Chumley F."/>
            <person name="Tingey S.V."/>
            <person name="Tomb J.F."/>
            <person name="Gordon M.P."/>
            <person name="Olson M.V."/>
            <person name="Nester E.W."/>
        </authorList>
    </citation>
    <scope>NUCLEOTIDE SEQUENCE [LARGE SCALE GENOMIC DNA]</scope>
    <source>
        <strain evidence="3">C58 / ATCC 33970</strain>
    </source>
</reference>
<evidence type="ECO:0000256" key="1">
    <source>
        <dbReference type="SAM" id="MobiDB-lite"/>
    </source>
</evidence>
<dbReference type="EMBL" id="AE007870">
    <property type="protein sequence ID" value="AAL44586.1"/>
    <property type="molecule type" value="Genomic_DNA"/>
</dbReference>
<dbReference type="HOGENOM" id="CLU_1999046_0_0_5"/>
<dbReference type="BioCyc" id="AGRO:ATU3776-MONOMER"/>
<dbReference type="KEGG" id="atu:Atu3776"/>
<dbReference type="EnsemblBacteria" id="AAL44586">
    <property type="protein sequence ID" value="AAL44586"/>
    <property type="gene ID" value="Atu3776"/>
</dbReference>
<proteinExistence type="predicted"/>
<feature type="compositionally biased region" description="Polar residues" evidence="1">
    <location>
        <begin position="59"/>
        <end position="72"/>
    </location>
</feature>
<protein>
    <submittedName>
        <fullName evidence="2">Uncharacterized protein</fullName>
    </submittedName>
</protein>
<organism evidence="2 3">
    <name type="scientific">Agrobacterium fabrum (strain C58 / ATCC 33970)</name>
    <name type="common">Agrobacterium tumefaciens (strain C58)</name>
    <dbReference type="NCBI Taxonomy" id="176299"/>
    <lineage>
        <taxon>Bacteria</taxon>
        <taxon>Pseudomonadati</taxon>
        <taxon>Pseudomonadota</taxon>
        <taxon>Alphaproteobacteria</taxon>
        <taxon>Hyphomicrobiales</taxon>
        <taxon>Rhizobiaceae</taxon>
        <taxon>Rhizobium/Agrobacterium group</taxon>
        <taxon>Agrobacterium</taxon>
        <taxon>Agrobacterium tumefaciens complex</taxon>
    </lineage>
</organism>
<accession>Q8U9F2</accession>
<dbReference type="AlphaFoldDB" id="Q8U9F2"/>
<dbReference type="PIR" id="AD3021">
    <property type="entry name" value="AD3021"/>
</dbReference>
<dbReference type="STRING" id="176299.Atu3776"/>
<gene>
    <name evidence="2" type="ordered locus">Atu3776</name>
</gene>
<evidence type="ECO:0000313" key="2">
    <source>
        <dbReference type="EMBL" id="AAL44586.1"/>
    </source>
</evidence>
<evidence type="ECO:0000313" key="3">
    <source>
        <dbReference type="Proteomes" id="UP000000813"/>
    </source>
</evidence>
<name>Q8U9F2_AGRFC</name>